<sequence>MSLDRIYVTDVSTERPDPTTGPRRWRIRLEINGVYIDEFMIHDPRSPDFYKLQLNDYVRESAHVLARKFARLGKAATKEHDKLGEWHDDLITYTQDLLEVLKLDSYRQTQRHAFHRGSTGCIIYIIDQDPKNDYHFHHSKLSLQCLKWELLETASLGKGWPSNYTLAVSRVIDVKNGVRQNYHEELGDVQKHGVSTIKILLVVARDLTKTGGKRDVGPELTQEPLMRLQRKLNRAKTRVLLEIVRPGSLQRLRQHLGSRSRQGVHFNIVHFDLHGDEDIKKGSVPKLIFANRPGGSPKDVASEEVRDVARLLDRERIEHVVMTTCWSAYEEAGTVYSMARQLVHSNVRGVCAVWGPTGTDCVSAFNHTFYAQLLQKDESFEAAIHNARRVIRSVPERWPGAREYRDDFLFVYYSRDNPIKPMEHLYSLSETLESCKRYISPWFNTRFFRRARPGQQRPSPDNGGGIIPLRLLLFELEVYLQTHRIVYASDSEEHQEQMKDTIQSLSKMWLRTNFIDEVHYRDILQDDSRNITTLPKPQHKEFRHTHGYFLGHRLPRALGGTLHIISGLDDVFRPPFGSSSEQRTKNRKSTIKLLRKFLIELSPIDYVIFLGLRVENNWMPREWEKSRPRDMGYWSHGSSVYEDALEKPNALDLVPNLAHEHGHQEIRL</sequence>
<organism evidence="3 4">
    <name type="scientific">Apiospora marii</name>
    <dbReference type="NCBI Taxonomy" id="335849"/>
    <lineage>
        <taxon>Eukaryota</taxon>
        <taxon>Fungi</taxon>
        <taxon>Dikarya</taxon>
        <taxon>Ascomycota</taxon>
        <taxon>Pezizomycotina</taxon>
        <taxon>Sordariomycetes</taxon>
        <taxon>Xylariomycetidae</taxon>
        <taxon>Amphisphaeriales</taxon>
        <taxon>Apiosporaceae</taxon>
        <taxon>Apiospora</taxon>
    </lineage>
</organism>
<evidence type="ECO:0000313" key="3">
    <source>
        <dbReference type="EMBL" id="KAK7996144.1"/>
    </source>
</evidence>
<protein>
    <recommendedName>
        <fullName evidence="2">CHAT domain-containing protein</fullName>
    </recommendedName>
</protein>
<feature type="region of interest" description="Disordered" evidence="1">
    <location>
        <begin position="1"/>
        <end position="20"/>
    </location>
</feature>
<dbReference type="EMBL" id="JAQQWI010000022">
    <property type="protein sequence ID" value="KAK7996144.1"/>
    <property type="molecule type" value="Genomic_DNA"/>
</dbReference>
<feature type="domain" description="CHAT" evidence="2">
    <location>
        <begin position="221"/>
        <end position="396"/>
    </location>
</feature>
<evidence type="ECO:0000313" key="4">
    <source>
        <dbReference type="Proteomes" id="UP001396898"/>
    </source>
</evidence>
<evidence type="ECO:0000256" key="1">
    <source>
        <dbReference type="SAM" id="MobiDB-lite"/>
    </source>
</evidence>
<dbReference type="Pfam" id="PF12770">
    <property type="entry name" value="CHAT"/>
    <property type="match status" value="1"/>
</dbReference>
<accession>A0ABR1R257</accession>
<reference evidence="3 4" key="1">
    <citation type="submission" date="2023-01" db="EMBL/GenBank/DDBJ databases">
        <title>Analysis of 21 Apiospora genomes using comparative genomics revels a genus with tremendous synthesis potential of carbohydrate active enzymes and secondary metabolites.</title>
        <authorList>
            <person name="Sorensen T."/>
        </authorList>
    </citation>
    <scope>NUCLEOTIDE SEQUENCE [LARGE SCALE GENOMIC DNA]</scope>
    <source>
        <strain evidence="3 4">CBS 20057</strain>
    </source>
</reference>
<comment type="caution">
    <text evidence="3">The sequence shown here is derived from an EMBL/GenBank/DDBJ whole genome shotgun (WGS) entry which is preliminary data.</text>
</comment>
<gene>
    <name evidence="3" type="ORF">PG991_015611</name>
</gene>
<dbReference type="InterPro" id="IPR024983">
    <property type="entry name" value="CHAT_dom"/>
</dbReference>
<name>A0ABR1R257_9PEZI</name>
<dbReference type="Proteomes" id="UP001396898">
    <property type="component" value="Unassembled WGS sequence"/>
</dbReference>
<evidence type="ECO:0000259" key="2">
    <source>
        <dbReference type="Pfam" id="PF12770"/>
    </source>
</evidence>
<proteinExistence type="predicted"/>
<keyword evidence="4" id="KW-1185">Reference proteome</keyword>